<evidence type="ECO:0000313" key="3">
    <source>
        <dbReference type="Proteomes" id="UP000093352"/>
    </source>
</evidence>
<dbReference type="STRING" id="1871336.BBG48_03285"/>
<keyword evidence="3" id="KW-1185">Reference proteome</keyword>
<dbReference type="InterPro" id="IPR046900">
    <property type="entry name" value="ABC-3C_MC7"/>
</dbReference>
<dbReference type="OrthoDB" id="3268378at2"/>
<evidence type="ECO:0000313" key="1">
    <source>
        <dbReference type="EMBL" id="RDY21268.1"/>
    </source>
</evidence>
<dbReference type="EMBL" id="VJXW01000019">
    <property type="protein sequence ID" value="TRW23225.1"/>
    <property type="molecule type" value="Genomic_DNA"/>
</dbReference>
<dbReference type="EMBL" id="MBEW02000009">
    <property type="protein sequence ID" value="RDY21268.1"/>
    <property type="molecule type" value="Genomic_DNA"/>
</dbReference>
<sequence>MKFPSKVTPYQASILAKFPAVLSCLENEDLRPDDLYKKVKSKVTDVGEFLEILDCLYALGKIELFEEGGMLHYVG</sequence>
<dbReference type="AlphaFoldDB" id="A0A371ILA3"/>
<name>A0A371ILA3_9FIRM</name>
<protein>
    <submittedName>
        <fullName evidence="1">Uncharacterized protein</fullName>
    </submittedName>
</protein>
<accession>A0A371ILA3</accession>
<reference evidence="1 3" key="1">
    <citation type="journal article" date="2016" name="Genome Announc.">
        <title>Draft Genome Sequence of Criibacterium bergeronii gen. nov., sp. nov., Strain CCRI-22567T, Isolated from a Vaginal Sample from a Woman with Bacterial Vaginosis.</title>
        <authorList>
            <person name="Maheux A.F."/>
            <person name="Berube E."/>
            <person name="Boudreau D.K."/>
            <person name="Raymond F."/>
            <person name="Corbeil J."/>
            <person name="Roy P.H."/>
            <person name="Boissinot M."/>
            <person name="Omar R.F."/>
        </authorList>
    </citation>
    <scope>NUCLEOTIDE SEQUENCE [LARGE SCALE GENOMIC DNA]</scope>
    <source>
        <strain evidence="1 3">CCRI-22567</strain>
    </source>
</reference>
<evidence type="ECO:0000313" key="4">
    <source>
        <dbReference type="Proteomes" id="UP000319424"/>
    </source>
</evidence>
<dbReference type="Proteomes" id="UP000319424">
    <property type="component" value="Unassembled WGS sequence"/>
</dbReference>
<organism evidence="1 3">
    <name type="scientific">Criibacterium bergeronii</name>
    <dbReference type="NCBI Taxonomy" id="1871336"/>
    <lineage>
        <taxon>Bacteria</taxon>
        <taxon>Bacillati</taxon>
        <taxon>Bacillota</taxon>
        <taxon>Clostridia</taxon>
        <taxon>Peptostreptococcales</taxon>
        <taxon>Filifactoraceae</taxon>
        <taxon>Criibacterium</taxon>
    </lineage>
</organism>
<gene>
    <name evidence="1" type="ORF">BBG48_005650</name>
    <name evidence="2" type="ORF">FL857_10250</name>
</gene>
<comment type="caution">
    <text evidence="1">The sequence shown here is derived from an EMBL/GenBank/DDBJ whole genome shotgun (WGS) entry which is preliminary data.</text>
</comment>
<proteinExistence type="predicted"/>
<reference evidence="2 4" key="3">
    <citation type="submission" date="2019-07" db="EMBL/GenBank/DDBJ databases">
        <title>Criibacterium bergeronii gen. nov., sp. nov. isolated from human clinical samples.</title>
        <authorList>
            <person name="Maheux A.F."/>
            <person name="Boudreau D.K."/>
            <person name="Berube E."/>
            <person name="Brodeur S."/>
            <person name="Bernard K.A."/>
            <person name="Abed J.Y."/>
            <person name="Ducrey E."/>
            <person name="Guay E.F."/>
            <person name="Raymond F."/>
            <person name="Corbeil J."/>
            <person name="Domingo M.-C."/>
            <person name="Roy P.H."/>
            <person name="Boissinot M."/>
            <person name="Tocheva E.I."/>
            <person name="Omar R.F."/>
        </authorList>
    </citation>
    <scope>NUCLEOTIDE SEQUENCE [LARGE SCALE GENOMIC DNA]</scope>
    <source>
        <strain evidence="2 4">CCRI-24246</strain>
    </source>
</reference>
<dbReference type="Proteomes" id="UP000093352">
    <property type="component" value="Unassembled WGS sequence"/>
</dbReference>
<dbReference type="Pfam" id="PF20292">
    <property type="entry name" value="MC7"/>
    <property type="match status" value="1"/>
</dbReference>
<evidence type="ECO:0000313" key="2">
    <source>
        <dbReference type="EMBL" id="TRW23225.1"/>
    </source>
</evidence>
<reference evidence="1" key="2">
    <citation type="submission" date="2018-07" db="EMBL/GenBank/DDBJ databases">
        <authorList>
            <person name="Quirk P.G."/>
            <person name="Krulwich T.A."/>
        </authorList>
    </citation>
    <scope>NUCLEOTIDE SEQUENCE</scope>
    <source>
        <strain evidence="1">CCRI-22567</strain>
    </source>
</reference>